<dbReference type="Proteomes" id="UP000308549">
    <property type="component" value="Unassembled WGS sequence"/>
</dbReference>
<sequence>MAPPTTLLDLPDDVLIMLPSYLRNIEDYVSFASTCQRLRHASRSTSSNIVLRLAAAQSSTFFRPSPHFLVAATARDLGQWARLSKTNEELLALKCQDGVQGLLDLALQHCGLTMMRIRELHQMRFDLINPAIDLVDKCVGPQWVSTPGFWDGEVDDAYTIHADPPETLLHLVIYGELFAPDFDAFLAGVGIRTISVDTRLEFVKYCVPDFACECADPELSISDPRRAVKAVGPYAPSETHHRYRGDNHNLALTWVIRSTRWKPHWKSLRAMAGPDFQDDFDDQWWYDAADDQDWRQRMWECVMICQGFGTLQMLRPHLRQSWVPTITQWRDQIRRLPREPVTVMVGRQATLQYPYLLGDLRICVSGYVAGT</sequence>
<comment type="caution">
    <text evidence="1">The sequence shown here is derived from an EMBL/GenBank/DDBJ whole genome shotgun (WGS) entry which is preliminary data.</text>
</comment>
<name>A0A4U0U5X0_9PEZI</name>
<dbReference type="AlphaFoldDB" id="A0A4U0U5X0"/>
<dbReference type="OrthoDB" id="2853639at2759"/>
<accession>A0A4U0U5X0</accession>
<dbReference type="EMBL" id="NAJL01000013">
    <property type="protein sequence ID" value="TKA29836.1"/>
    <property type="molecule type" value="Genomic_DNA"/>
</dbReference>
<keyword evidence="2" id="KW-1185">Reference proteome</keyword>
<evidence type="ECO:0008006" key="3">
    <source>
        <dbReference type="Google" id="ProtNLM"/>
    </source>
</evidence>
<evidence type="ECO:0000313" key="1">
    <source>
        <dbReference type="EMBL" id="TKA29836.1"/>
    </source>
</evidence>
<organism evidence="1 2">
    <name type="scientific">Salinomyces thailandicus</name>
    <dbReference type="NCBI Taxonomy" id="706561"/>
    <lineage>
        <taxon>Eukaryota</taxon>
        <taxon>Fungi</taxon>
        <taxon>Dikarya</taxon>
        <taxon>Ascomycota</taxon>
        <taxon>Pezizomycotina</taxon>
        <taxon>Dothideomycetes</taxon>
        <taxon>Dothideomycetidae</taxon>
        <taxon>Mycosphaerellales</taxon>
        <taxon>Teratosphaeriaceae</taxon>
        <taxon>Salinomyces</taxon>
    </lineage>
</organism>
<gene>
    <name evidence="1" type="ORF">B0A50_03200</name>
</gene>
<protein>
    <recommendedName>
        <fullName evidence="3">F-box domain-containing protein</fullName>
    </recommendedName>
</protein>
<reference evidence="1 2" key="1">
    <citation type="submission" date="2017-03" db="EMBL/GenBank/DDBJ databases">
        <title>Genomes of endolithic fungi from Antarctica.</title>
        <authorList>
            <person name="Coleine C."/>
            <person name="Masonjones S."/>
            <person name="Stajich J.E."/>
        </authorList>
    </citation>
    <scope>NUCLEOTIDE SEQUENCE [LARGE SCALE GENOMIC DNA]</scope>
    <source>
        <strain evidence="1 2">CCFEE 6315</strain>
    </source>
</reference>
<evidence type="ECO:0000313" key="2">
    <source>
        <dbReference type="Proteomes" id="UP000308549"/>
    </source>
</evidence>
<proteinExistence type="predicted"/>